<accession>A0AA97ANK5</accession>
<name>A0AA97ANK5_LEPBY</name>
<dbReference type="RefSeq" id="WP_190649033.1">
    <property type="nucleotide sequence ID" value="NZ_CP130144.1"/>
</dbReference>
<organism evidence="1">
    <name type="scientific">Leptolyngbya boryana CZ1</name>
    <dbReference type="NCBI Taxonomy" id="3060204"/>
    <lineage>
        <taxon>Bacteria</taxon>
        <taxon>Bacillati</taxon>
        <taxon>Cyanobacteriota</taxon>
        <taxon>Cyanophyceae</taxon>
        <taxon>Leptolyngbyales</taxon>
        <taxon>Leptolyngbyaceae</taxon>
        <taxon>Leptolyngbya group</taxon>
        <taxon>Leptolyngbya</taxon>
    </lineage>
</organism>
<dbReference type="Gene3D" id="1.10.530.10">
    <property type="match status" value="1"/>
</dbReference>
<dbReference type="SUPFAM" id="SSF53955">
    <property type="entry name" value="Lysozyme-like"/>
    <property type="match status" value="1"/>
</dbReference>
<protein>
    <submittedName>
        <fullName evidence="1">Lytic transglycosylase domain-containing protein</fullName>
    </submittedName>
</protein>
<dbReference type="InterPro" id="IPR023346">
    <property type="entry name" value="Lysozyme-like_dom_sf"/>
</dbReference>
<proteinExistence type="predicted"/>
<gene>
    <name evidence="1" type="ORF">Q2T42_29005</name>
</gene>
<sequence>MSLNFQAKSFCTRFRLPEITSILVFAIASPLVTNSPVYAADIVDSFSTFISLEIKPQTQIAPEVMLIRQAIIGQESGANFQAVNRHSGALGYAQVMPENLPQWSKEALGFSVSRKDFLASPELQIAIVDFKLNQYWQKSIVASRGNVAIAIQRVAAWWYSGKPEKYTSTKTQYYAGHRYPSIAAYSQSILRRYQLILNAQNPSQPQRGV</sequence>
<dbReference type="EMBL" id="CP130144">
    <property type="protein sequence ID" value="WNZ45833.1"/>
    <property type="molecule type" value="Genomic_DNA"/>
</dbReference>
<evidence type="ECO:0000313" key="1">
    <source>
        <dbReference type="EMBL" id="WNZ45833.1"/>
    </source>
</evidence>
<reference evidence="1" key="1">
    <citation type="journal article" date="2023" name="Plants (Basel)">
        <title>Genomic Analysis of Leptolyngbya boryana CZ1 Reveals Efficient Carbon Fixation Modules.</title>
        <authorList>
            <person name="Bai X."/>
            <person name="Wang H."/>
            <person name="Cheng W."/>
            <person name="Wang J."/>
            <person name="Ma M."/>
            <person name="Hu H."/>
            <person name="Song Z."/>
            <person name="Ma H."/>
            <person name="Fan Y."/>
            <person name="Du C."/>
            <person name="Xu J."/>
        </authorList>
    </citation>
    <scope>NUCLEOTIDE SEQUENCE</scope>
    <source>
        <strain evidence="1">CZ1</strain>
    </source>
</reference>
<reference evidence="1" key="2">
    <citation type="submission" date="2023-07" db="EMBL/GenBank/DDBJ databases">
        <authorList>
            <person name="Bai X.-H."/>
            <person name="Wang H.-H."/>
            <person name="Wang J."/>
            <person name="Ma M.-Y."/>
            <person name="Hu H.-H."/>
            <person name="Song Z.-L."/>
            <person name="Ma H.-G."/>
            <person name="Fan Y."/>
            <person name="Du C.-Y."/>
            <person name="Xu J.-C."/>
        </authorList>
    </citation>
    <scope>NUCLEOTIDE SEQUENCE</scope>
    <source>
        <strain evidence="1">CZ1</strain>
    </source>
</reference>
<dbReference type="AlphaFoldDB" id="A0AA97ANK5"/>